<dbReference type="SUPFAM" id="SSF53448">
    <property type="entry name" value="Nucleotide-diphospho-sugar transferases"/>
    <property type="match status" value="1"/>
</dbReference>
<evidence type="ECO:0000313" key="2">
    <source>
        <dbReference type="Proteomes" id="UP001139450"/>
    </source>
</evidence>
<dbReference type="AlphaFoldDB" id="A0A9X2B947"/>
<protein>
    <submittedName>
        <fullName evidence="1">Uncharacterized protein</fullName>
    </submittedName>
</protein>
<gene>
    <name evidence="1" type="ORF">MUY27_10995</name>
</gene>
<dbReference type="Proteomes" id="UP001139450">
    <property type="component" value="Unassembled WGS sequence"/>
</dbReference>
<keyword evidence="2" id="KW-1185">Reference proteome</keyword>
<evidence type="ECO:0000313" key="1">
    <source>
        <dbReference type="EMBL" id="MCJ8210239.1"/>
    </source>
</evidence>
<dbReference type="InterPro" id="IPR029044">
    <property type="entry name" value="Nucleotide-diphossugar_trans"/>
</dbReference>
<organism evidence="1 2">
    <name type="scientific">Mucilaginibacter straminoryzae</name>
    <dbReference type="NCBI Taxonomy" id="2932774"/>
    <lineage>
        <taxon>Bacteria</taxon>
        <taxon>Pseudomonadati</taxon>
        <taxon>Bacteroidota</taxon>
        <taxon>Sphingobacteriia</taxon>
        <taxon>Sphingobacteriales</taxon>
        <taxon>Sphingobacteriaceae</taxon>
        <taxon>Mucilaginibacter</taxon>
    </lineage>
</organism>
<comment type="caution">
    <text evidence="1">The sequence shown here is derived from an EMBL/GenBank/DDBJ whole genome shotgun (WGS) entry which is preliminary data.</text>
</comment>
<dbReference type="EMBL" id="JALJEJ010000004">
    <property type="protein sequence ID" value="MCJ8210239.1"/>
    <property type="molecule type" value="Genomic_DNA"/>
</dbReference>
<dbReference type="RefSeq" id="WP_245130076.1">
    <property type="nucleotide sequence ID" value="NZ_JALJEJ010000004.1"/>
</dbReference>
<reference evidence="1" key="1">
    <citation type="submission" date="2022-04" db="EMBL/GenBank/DDBJ databases">
        <title>Mucilaginibacter sp. RS28 isolated from freshwater.</title>
        <authorList>
            <person name="Ko S.-R."/>
        </authorList>
    </citation>
    <scope>NUCLEOTIDE SEQUENCE</scope>
    <source>
        <strain evidence="1">RS28</strain>
    </source>
</reference>
<proteinExistence type="predicted"/>
<sequence>MSSAVCTLFEGHYHYGVSALVNSLYKQGYKGDFYVGYRGQLPKWVNNYNDVRNISNFFEWQNVTSVEVTSDLRIYFLPLTTDYHLTNYKPDFMLRLLQGPAKSADGLFYFDPDIVISGPWYYFLEWIQCGVALCEDVNSPISEYHPRRVAWRRLFSQYKIELKFKTSIYVNGGFIGVSKADFHFLENWKSIQEHMSLYIGGLDKSIFKNGGQLAKEAQGDFAPFSKTDQDALNITTEVWNRPISYIGQEAMAFKHGAAILPHALGTQKPWVSSPIVRALKGQRLRVVDRLFWENLSGPIRPYKLGLIKFRQFELKIAAFVGRFYGNS</sequence>
<name>A0A9X2B947_9SPHI</name>
<accession>A0A9X2B947</accession>